<dbReference type="NCBIfam" id="TIGR03351">
    <property type="entry name" value="PhnX-like"/>
    <property type="match status" value="1"/>
</dbReference>
<dbReference type="SFLD" id="SFLDS00003">
    <property type="entry name" value="Haloacid_Dehalogenase"/>
    <property type="match status" value="1"/>
</dbReference>
<comment type="caution">
    <text evidence="1">The sequence shown here is derived from an EMBL/GenBank/DDBJ whole genome shotgun (WGS) entry which is preliminary data.</text>
</comment>
<dbReference type="InterPro" id="IPR050155">
    <property type="entry name" value="HAD-like_hydrolase_sf"/>
</dbReference>
<dbReference type="InterPro" id="IPR036412">
    <property type="entry name" value="HAD-like_sf"/>
</dbReference>
<organism evidence="1 2">
    <name type="scientific">Streptomyces cavernicola</name>
    <dbReference type="NCBI Taxonomy" id="3043613"/>
    <lineage>
        <taxon>Bacteria</taxon>
        <taxon>Bacillati</taxon>
        <taxon>Actinomycetota</taxon>
        <taxon>Actinomycetes</taxon>
        <taxon>Kitasatosporales</taxon>
        <taxon>Streptomycetaceae</taxon>
        <taxon>Streptomyces</taxon>
    </lineage>
</organism>
<evidence type="ECO:0000313" key="1">
    <source>
        <dbReference type="EMBL" id="MDI3405659.1"/>
    </source>
</evidence>
<name>A0ABT6SCG2_9ACTN</name>
<accession>A0ABT6SCG2</accession>
<keyword evidence="2" id="KW-1185">Reference proteome</keyword>
<proteinExistence type="predicted"/>
<dbReference type="Pfam" id="PF00702">
    <property type="entry name" value="Hydrolase"/>
    <property type="match status" value="1"/>
</dbReference>
<dbReference type="SUPFAM" id="SSF56784">
    <property type="entry name" value="HAD-like"/>
    <property type="match status" value="1"/>
</dbReference>
<sequence>MSLPRTPSPDDIRLAVLDLAGTTVTDAGAVEEAFSRALRRAGVVERSERWARMTEHIRATMGESKIAVFRHLFGDDRAAQETNLAFEEAYAELVADGRCRPIPGARAAVEELRSAGVAVVLNTGFSPRTRDGLLSALGWQDLADAVLSPADAGRGRPYPDMVLTALLRTEAPSVRQTVVVGDTPYDMEAGLRAGAGLVVGVLTGAHDKDDLRTAGAHHVLDSVAQLPGLLRER</sequence>
<protein>
    <submittedName>
        <fullName evidence="1">Phosphonatase-like hydrolase</fullName>
    </submittedName>
</protein>
<dbReference type="InterPro" id="IPR023214">
    <property type="entry name" value="HAD_sf"/>
</dbReference>
<dbReference type="InterPro" id="IPR022468">
    <property type="entry name" value="PhnX-like"/>
</dbReference>
<dbReference type="EMBL" id="JASCIQ010000017">
    <property type="protein sequence ID" value="MDI3405659.1"/>
    <property type="molecule type" value="Genomic_DNA"/>
</dbReference>
<dbReference type="Gene3D" id="3.40.50.1000">
    <property type="entry name" value="HAD superfamily/HAD-like"/>
    <property type="match status" value="1"/>
</dbReference>
<dbReference type="SFLD" id="SFLDG01129">
    <property type="entry name" value="C1.5:_HAD__Beta-PGM__Phosphata"/>
    <property type="match status" value="1"/>
</dbReference>
<reference evidence="1 2" key="1">
    <citation type="submission" date="2023-05" db="EMBL/GenBank/DDBJ databases">
        <title>Draft genome sequence of Streptomyces sp. B-S-A6 isolated from a cave soil in Thailand.</title>
        <authorList>
            <person name="Chamroensaksri N."/>
            <person name="Muangham S."/>
        </authorList>
    </citation>
    <scope>NUCLEOTIDE SEQUENCE [LARGE SCALE GENOMIC DNA]</scope>
    <source>
        <strain evidence="1 2">B-S-A6</strain>
    </source>
</reference>
<dbReference type="PANTHER" id="PTHR43434:SF19">
    <property type="entry name" value="PHOSPHONOACETALDEHYDE HYDROLASE"/>
    <property type="match status" value="1"/>
</dbReference>
<dbReference type="RefSeq" id="WP_282543597.1">
    <property type="nucleotide sequence ID" value="NZ_JASCIQ010000017.1"/>
</dbReference>
<gene>
    <name evidence="1" type="ORF">QIS96_17755</name>
</gene>
<dbReference type="Proteomes" id="UP001223978">
    <property type="component" value="Unassembled WGS sequence"/>
</dbReference>
<dbReference type="NCBIfam" id="TIGR01509">
    <property type="entry name" value="HAD-SF-IA-v3"/>
    <property type="match status" value="1"/>
</dbReference>
<dbReference type="InterPro" id="IPR006439">
    <property type="entry name" value="HAD-SF_hydro_IA"/>
</dbReference>
<evidence type="ECO:0000313" key="2">
    <source>
        <dbReference type="Proteomes" id="UP001223978"/>
    </source>
</evidence>
<dbReference type="PANTHER" id="PTHR43434">
    <property type="entry name" value="PHOSPHOGLYCOLATE PHOSPHATASE"/>
    <property type="match status" value="1"/>
</dbReference>